<dbReference type="InterPro" id="IPR027356">
    <property type="entry name" value="NPH3_dom"/>
</dbReference>
<dbReference type="AlphaFoldDB" id="A0AAV7FG07"/>
<protein>
    <recommendedName>
        <fullName evidence="4">NPH3 domain-containing protein</fullName>
    </recommendedName>
</protein>
<name>A0AAV7FG07_ARIFI</name>
<accession>A0AAV7FG07</accession>
<gene>
    <name evidence="5" type="ORF">H6P81_003922</name>
</gene>
<evidence type="ECO:0000256" key="2">
    <source>
        <dbReference type="PROSITE-ProRule" id="PRU00982"/>
    </source>
</evidence>
<dbReference type="PROSITE" id="PS51649">
    <property type="entry name" value="NPH3"/>
    <property type="match status" value="1"/>
</dbReference>
<dbReference type="EMBL" id="JAINDJ010000002">
    <property type="protein sequence ID" value="KAG9459414.1"/>
    <property type="molecule type" value="Genomic_DNA"/>
</dbReference>
<feature type="domain" description="NPH3" evidence="4">
    <location>
        <begin position="8"/>
        <end position="282"/>
    </location>
</feature>
<keyword evidence="1" id="KW-0833">Ubl conjugation pathway</keyword>
<evidence type="ECO:0000313" key="6">
    <source>
        <dbReference type="Proteomes" id="UP000825729"/>
    </source>
</evidence>
<sequence>MSPSMTMECWFDDSCILDMDYFVKTLSGIKAKGVRPDLVGSIIAHYASKWLPDLLSSSDDVDTNNKQPLLHEETATASWMKKRFFVETLVGILPPEKDSVSCNFLLRLLRTANLVGAEPSYRAELEKRISWHLDQASLKELMIPAFTHTCGTLLDVDLLLRLVRRFTTLDEAVRGGAALVKVAKLVDSYLAEAALDANLTLPSFLALAAALPNHARATDDGLYRAIDTYLKAHPDTTKHERKALCRLIDSRKLSPEASLHAAQNERLPVRAVIQVLFSENAKSTNRYVDWSGSFSGTRSPNTRSLQQEQPGGVRCLSKREASAQHMEIRKLQEDVTRLQGLCNVMQAQIEKLTEKKKGFFRWRKLGAPLHLRPSSASEKNIDDVVTGECDHVIVGRRTPIEMKTRLVQHHQHKSTPPKWRK</sequence>
<dbReference type="InterPro" id="IPR043454">
    <property type="entry name" value="NPH3/RPT2-like"/>
</dbReference>
<organism evidence="5 6">
    <name type="scientific">Aristolochia fimbriata</name>
    <name type="common">White veined hardy Dutchman's pipe vine</name>
    <dbReference type="NCBI Taxonomy" id="158543"/>
    <lineage>
        <taxon>Eukaryota</taxon>
        <taxon>Viridiplantae</taxon>
        <taxon>Streptophyta</taxon>
        <taxon>Embryophyta</taxon>
        <taxon>Tracheophyta</taxon>
        <taxon>Spermatophyta</taxon>
        <taxon>Magnoliopsida</taxon>
        <taxon>Magnoliidae</taxon>
        <taxon>Piperales</taxon>
        <taxon>Aristolochiaceae</taxon>
        <taxon>Aristolochia</taxon>
    </lineage>
</organism>
<comment type="similarity">
    <text evidence="2">Belongs to the NPH3 family.</text>
</comment>
<keyword evidence="6" id="KW-1185">Reference proteome</keyword>
<evidence type="ECO:0000259" key="4">
    <source>
        <dbReference type="PROSITE" id="PS51649"/>
    </source>
</evidence>
<dbReference type="PANTHER" id="PTHR32370">
    <property type="entry name" value="OS12G0117600 PROTEIN"/>
    <property type="match status" value="1"/>
</dbReference>
<comment type="caution">
    <text evidence="5">The sequence shown here is derived from an EMBL/GenBank/DDBJ whole genome shotgun (WGS) entry which is preliminary data.</text>
</comment>
<dbReference type="Proteomes" id="UP000825729">
    <property type="component" value="Unassembled WGS sequence"/>
</dbReference>
<feature type="coiled-coil region" evidence="3">
    <location>
        <begin position="328"/>
        <end position="355"/>
    </location>
</feature>
<proteinExistence type="inferred from homology"/>
<reference evidence="5 6" key="1">
    <citation type="submission" date="2021-07" db="EMBL/GenBank/DDBJ databases">
        <title>The Aristolochia fimbriata genome: insights into angiosperm evolution, floral development and chemical biosynthesis.</title>
        <authorList>
            <person name="Jiao Y."/>
        </authorList>
    </citation>
    <scope>NUCLEOTIDE SEQUENCE [LARGE SCALE GENOMIC DNA]</scope>
    <source>
        <strain evidence="5">IBCAS-2021</strain>
        <tissue evidence="5">Leaf</tissue>
    </source>
</reference>
<dbReference type="Pfam" id="PF03000">
    <property type="entry name" value="NPH3"/>
    <property type="match status" value="1"/>
</dbReference>
<keyword evidence="3" id="KW-0175">Coiled coil</keyword>
<evidence type="ECO:0000256" key="3">
    <source>
        <dbReference type="SAM" id="Coils"/>
    </source>
</evidence>
<evidence type="ECO:0000256" key="1">
    <source>
        <dbReference type="ARBA" id="ARBA00022786"/>
    </source>
</evidence>
<evidence type="ECO:0000313" key="5">
    <source>
        <dbReference type="EMBL" id="KAG9459414.1"/>
    </source>
</evidence>